<gene>
    <name evidence="7" type="ORF">B0W44_07060</name>
</gene>
<evidence type="ECO:0000256" key="1">
    <source>
        <dbReference type="ARBA" id="ARBA00022679"/>
    </source>
</evidence>
<dbReference type="InterPro" id="IPR016036">
    <property type="entry name" value="Malonyl_transacylase_ACP-bd"/>
</dbReference>
<dbReference type="EC" id="2.3.1.39" evidence="4"/>
<evidence type="ECO:0000256" key="3">
    <source>
        <dbReference type="ARBA" id="ARBA00048462"/>
    </source>
</evidence>
<reference evidence="7 8" key="1">
    <citation type="journal article" date="2015" name="Int. J. Syst. Evol. Microbiol.">
        <title>Novibacillus thermophilus gen. nov., sp. nov., a Gram-staining-negative and moderately thermophilic member of the family Thermoactinomycetaceae.</title>
        <authorList>
            <person name="Yang G."/>
            <person name="Chen J."/>
            <person name="Zhou S."/>
        </authorList>
    </citation>
    <scope>NUCLEOTIDE SEQUENCE [LARGE SCALE GENOMIC DNA]</scope>
    <source>
        <strain evidence="7 8">SG-1</strain>
    </source>
</reference>
<comment type="similarity">
    <text evidence="4">Belongs to the fabD family.</text>
</comment>
<dbReference type="PANTHER" id="PTHR42681">
    <property type="entry name" value="MALONYL-COA-ACYL CARRIER PROTEIN TRANSACYLASE, MITOCHONDRIAL"/>
    <property type="match status" value="1"/>
</dbReference>
<dbReference type="AlphaFoldDB" id="A0A1U9K682"/>
<feature type="active site" evidence="5">
    <location>
        <position position="201"/>
    </location>
</feature>
<evidence type="ECO:0000259" key="6">
    <source>
        <dbReference type="SMART" id="SM00827"/>
    </source>
</evidence>
<keyword evidence="2 4" id="KW-0012">Acyltransferase</keyword>
<dbReference type="GO" id="GO:0004314">
    <property type="term" value="F:[acyl-carrier-protein] S-malonyltransferase activity"/>
    <property type="evidence" value="ECO:0007669"/>
    <property type="project" value="UniProtKB-EC"/>
</dbReference>
<dbReference type="FunFam" id="3.30.70.250:FF:000001">
    <property type="entry name" value="Malonyl CoA-acyl carrier protein transacylase"/>
    <property type="match status" value="1"/>
</dbReference>
<feature type="active site" evidence="5">
    <location>
        <position position="91"/>
    </location>
</feature>
<dbReference type="SUPFAM" id="SSF52151">
    <property type="entry name" value="FabD/lysophospholipase-like"/>
    <property type="match status" value="1"/>
</dbReference>
<protein>
    <recommendedName>
        <fullName evidence="4">Malonyl CoA-acyl carrier protein transacylase</fullName>
        <ecNumber evidence="4">2.3.1.39</ecNumber>
    </recommendedName>
</protein>
<evidence type="ECO:0000313" key="7">
    <source>
        <dbReference type="EMBL" id="AQS55579.1"/>
    </source>
</evidence>
<evidence type="ECO:0000256" key="5">
    <source>
        <dbReference type="PIRSR" id="PIRSR000446-1"/>
    </source>
</evidence>
<keyword evidence="8" id="KW-1185">Reference proteome</keyword>
<evidence type="ECO:0000256" key="2">
    <source>
        <dbReference type="ARBA" id="ARBA00023315"/>
    </source>
</evidence>
<dbReference type="InterPro" id="IPR024925">
    <property type="entry name" value="Malonyl_CoA-ACP_transAc"/>
</dbReference>
<sequence length="310" mass="32992">MGKRAYVFPGQGSQSVGMGRAIADNSRLAKGVFAEADEVLDFPLSALCFEGPEEELNLTENTQPALLTTSVALWKEFEAHAPEPDYVAGHSLGEYSALVAAGSLAFADAVRVVRARGQLMAAAVPAGNGAMAAVLGLDRETLETLCRDVSTERETVELANLNCPGQIVISGSSAGVKAAAERARKAGARRVVPLAVSGPFHSSLMKPAGERLQKVLEGVRVQSARIPVVANVCACPLRSGDDIERALVRQVAAPVLWEDSVRWMLEQGVDTFVEIGPGRVLSGLIRKIDRKANVYHVGDPESLEKTLRLL</sequence>
<proteinExistence type="inferred from homology"/>
<dbReference type="RefSeq" id="WP_077719445.1">
    <property type="nucleotide sequence ID" value="NZ_CP019699.1"/>
</dbReference>
<dbReference type="Pfam" id="PF00698">
    <property type="entry name" value="Acyl_transf_1"/>
    <property type="match status" value="1"/>
</dbReference>
<dbReference type="KEGG" id="ntr:B0W44_07060"/>
<dbReference type="EMBL" id="CP019699">
    <property type="protein sequence ID" value="AQS55579.1"/>
    <property type="molecule type" value="Genomic_DNA"/>
</dbReference>
<organism evidence="7 8">
    <name type="scientific">Novibacillus thermophilus</name>
    <dbReference type="NCBI Taxonomy" id="1471761"/>
    <lineage>
        <taxon>Bacteria</taxon>
        <taxon>Bacillati</taxon>
        <taxon>Bacillota</taxon>
        <taxon>Bacilli</taxon>
        <taxon>Bacillales</taxon>
        <taxon>Thermoactinomycetaceae</taxon>
        <taxon>Novibacillus</taxon>
    </lineage>
</organism>
<dbReference type="GO" id="GO:0005829">
    <property type="term" value="C:cytosol"/>
    <property type="evidence" value="ECO:0007669"/>
    <property type="project" value="TreeGrafter"/>
</dbReference>
<dbReference type="InterPro" id="IPR001227">
    <property type="entry name" value="Ac_transferase_dom_sf"/>
</dbReference>
<accession>A0A1U9K682</accession>
<dbReference type="Gene3D" id="3.30.70.250">
    <property type="entry name" value="Malonyl-CoA ACP transacylase, ACP-binding"/>
    <property type="match status" value="1"/>
</dbReference>
<dbReference type="SUPFAM" id="SSF55048">
    <property type="entry name" value="Probable ACP-binding domain of malonyl-CoA ACP transacylase"/>
    <property type="match status" value="1"/>
</dbReference>
<dbReference type="NCBIfam" id="TIGR00128">
    <property type="entry name" value="fabD"/>
    <property type="match status" value="1"/>
</dbReference>
<dbReference type="OrthoDB" id="9805460at2"/>
<dbReference type="PIRSF" id="PIRSF000446">
    <property type="entry name" value="Mct"/>
    <property type="match status" value="1"/>
</dbReference>
<dbReference type="InterPro" id="IPR016035">
    <property type="entry name" value="Acyl_Trfase/lysoPLipase"/>
</dbReference>
<dbReference type="InterPro" id="IPR050858">
    <property type="entry name" value="Mal-CoA-ACP_Trans/PKS_FabD"/>
</dbReference>
<keyword evidence="1 4" id="KW-0808">Transferase</keyword>
<dbReference type="GO" id="GO:0006633">
    <property type="term" value="P:fatty acid biosynthetic process"/>
    <property type="evidence" value="ECO:0007669"/>
    <property type="project" value="TreeGrafter"/>
</dbReference>
<comment type="catalytic activity">
    <reaction evidence="3 4">
        <text>holo-[ACP] + malonyl-CoA = malonyl-[ACP] + CoA</text>
        <dbReference type="Rhea" id="RHEA:41792"/>
        <dbReference type="Rhea" id="RHEA-COMP:9623"/>
        <dbReference type="Rhea" id="RHEA-COMP:9685"/>
        <dbReference type="ChEBI" id="CHEBI:57287"/>
        <dbReference type="ChEBI" id="CHEBI:57384"/>
        <dbReference type="ChEBI" id="CHEBI:64479"/>
        <dbReference type="ChEBI" id="CHEBI:78449"/>
        <dbReference type="EC" id="2.3.1.39"/>
    </reaction>
</comment>
<dbReference type="SMART" id="SM00827">
    <property type="entry name" value="PKS_AT"/>
    <property type="match status" value="1"/>
</dbReference>
<dbReference type="InterPro" id="IPR004410">
    <property type="entry name" value="Malonyl_CoA-ACP_transAc_FabD"/>
</dbReference>
<dbReference type="InterPro" id="IPR014043">
    <property type="entry name" value="Acyl_transferase_dom"/>
</dbReference>
<evidence type="ECO:0000313" key="8">
    <source>
        <dbReference type="Proteomes" id="UP000188603"/>
    </source>
</evidence>
<name>A0A1U9K682_9BACL</name>
<dbReference type="PANTHER" id="PTHR42681:SF1">
    <property type="entry name" value="MALONYL-COA-ACYL CARRIER PROTEIN TRANSACYLASE, MITOCHONDRIAL"/>
    <property type="match status" value="1"/>
</dbReference>
<dbReference type="Gene3D" id="3.40.366.10">
    <property type="entry name" value="Malonyl-Coenzyme A Acyl Carrier Protein, domain 2"/>
    <property type="match status" value="1"/>
</dbReference>
<dbReference type="STRING" id="1471761.B0W44_07060"/>
<evidence type="ECO:0000256" key="4">
    <source>
        <dbReference type="PIRNR" id="PIRNR000446"/>
    </source>
</evidence>
<dbReference type="Proteomes" id="UP000188603">
    <property type="component" value="Chromosome"/>
</dbReference>
<feature type="domain" description="Malonyl-CoA:ACP transacylase (MAT)" evidence="6">
    <location>
        <begin position="7"/>
        <end position="302"/>
    </location>
</feature>